<name>A0A382MK28_9ZZZZ</name>
<reference evidence="1" key="1">
    <citation type="submission" date="2018-05" db="EMBL/GenBank/DDBJ databases">
        <authorList>
            <person name="Lanie J.A."/>
            <person name="Ng W.-L."/>
            <person name="Kazmierczak K.M."/>
            <person name="Andrzejewski T.M."/>
            <person name="Davidsen T.M."/>
            <person name="Wayne K.J."/>
            <person name="Tettelin H."/>
            <person name="Glass J.I."/>
            <person name="Rusch D."/>
            <person name="Podicherti R."/>
            <person name="Tsui H.-C.T."/>
            <person name="Winkler M.E."/>
        </authorList>
    </citation>
    <scope>NUCLEOTIDE SEQUENCE</scope>
</reference>
<accession>A0A382MK28</accession>
<protein>
    <submittedName>
        <fullName evidence="1">Uncharacterized protein</fullName>
    </submittedName>
</protein>
<feature type="non-terminal residue" evidence="1">
    <location>
        <position position="382"/>
    </location>
</feature>
<feature type="non-terminal residue" evidence="1">
    <location>
        <position position="1"/>
    </location>
</feature>
<dbReference type="EMBL" id="UINC01094127">
    <property type="protein sequence ID" value="SVC49096.1"/>
    <property type="molecule type" value="Genomic_DNA"/>
</dbReference>
<sequence>AAAAAAAEAAAYSLCSESDVTCDKNWQPSQKTNCIVTENQSPSLPGYTRYLADSGIENNSKLFEPNILFWDQTLTAMVKNDSGSSTKKLSEITNISSDTFTVYGETNNDPLLYDDGTNGDITASDGVFTRGCLSLKTIPTDIKIEETFDLWFLDPAYKGTETVTELMPGLRINDAGFFISVGDEYTNVGSGSKWSLVNPATSKAMAAVWNAKGNIFDVFMYTYNSAAGGAGMWRLHDFIRGLNHQTTAPDYSHGYTYIDGLEHPELIAGIHIGWPTIQGATHELEHAVFGINTVNFPEAGNSGEFLKTREWTVDHMHIEADSTVQTTLKGPLWSPASGYPNSVNLWEDDSKDGRVEAQIERAEDGTFRLIERISSSYQLSDI</sequence>
<organism evidence="1">
    <name type="scientific">marine metagenome</name>
    <dbReference type="NCBI Taxonomy" id="408172"/>
    <lineage>
        <taxon>unclassified sequences</taxon>
        <taxon>metagenomes</taxon>
        <taxon>ecological metagenomes</taxon>
    </lineage>
</organism>
<gene>
    <name evidence="1" type="ORF">METZ01_LOCUS301950</name>
</gene>
<evidence type="ECO:0000313" key="1">
    <source>
        <dbReference type="EMBL" id="SVC49096.1"/>
    </source>
</evidence>
<proteinExistence type="predicted"/>
<dbReference type="AlphaFoldDB" id="A0A382MK28"/>